<dbReference type="InParanoid" id="A0A165CIU9"/>
<evidence type="ECO:0000313" key="3">
    <source>
        <dbReference type="EMBL" id="KZT02889.1"/>
    </source>
</evidence>
<accession>A0A165CIU9</accession>
<evidence type="ECO:0000256" key="2">
    <source>
        <dbReference type="SAM" id="SignalP"/>
    </source>
</evidence>
<evidence type="ECO:0000313" key="4">
    <source>
        <dbReference type="Proteomes" id="UP000076871"/>
    </source>
</evidence>
<keyword evidence="4" id="KW-1185">Reference proteome</keyword>
<name>A0A165CIU9_9APHY</name>
<feature type="chain" id="PRO_5007856023" evidence="2">
    <location>
        <begin position="26"/>
        <end position="99"/>
    </location>
</feature>
<dbReference type="AlphaFoldDB" id="A0A165CIU9"/>
<keyword evidence="2" id="KW-0732">Signal</keyword>
<feature type="transmembrane region" description="Helical" evidence="1">
    <location>
        <begin position="44"/>
        <end position="64"/>
    </location>
</feature>
<dbReference type="EMBL" id="KV427648">
    <property type="protein sequence ID" value="KZT02889.1"/>
    <property type="molecule type" value="Genomic_DNA"/>
</dbReference>
<keyword evidence="1" id="KW-0472">Membrane</keyword>
<proteinExistence type="predicted"/>
<sequence>MFISMVCCTPFVLFLVSPFLGYVSSFCGSDVIARYGSLGLRSRLLPLIYMVSPDVSGFGLYVLVRCSSRIALAYIWSPFQPREWLFYSGHRWYFASSAK</sequence>
<reference evidence="3 4" key="1">
    <citation type="journal article" date="2016" name="Mol. Biol. Evol.">
        <title>Comparative Genomics of Early-Diverging Mushroom-Forming Fungi Provides Insights into the Origins of Lignocellulose Decay Capabilities.</title>
        <authorList>
            <person name="Nagy L.G."/>
            <person name="Riley R."/>
            <person name="Tritt A."/>
            <person name="Adam C."/>
            <person name="Daum C."/>
            <person name="Floudas D."/>
            <person name="Sun H."/>
            <person name="Yadav J.S."/>
            <person name="Pangilinan J."/>
            <person name="Larsson K.H."/>
            <person name="Matsuura K."/>
            <person name="Barry K."/>
            <person name="Labutti K."/>
            <person name="Kuo R."/>
            <person name="Ohm R.A."/>
            <person name="Bhattacharya S.S."/>
            <person name="Shirouzu T."/>
            <person name="Yoshinaga Y."/>
            <person name="Martin F.M."/>
            <person name="Grigoriev I.V."/>
            <person name="Hibbett D.S."/>
        </authorList>
    </citation>
    <scope>NUCLEOTIDE SEQUENCE [LARGE SCALE GENOMIC DNA]</scope>
    <source>
        <strain evidence="3 4">93-53</strain>
    </source>
</reference>
<keyword evidence="1" id="KW-1133">Transmembrane helix</keyword>
<feature type="signal peptide" evidence="2">
    <location>
        <begin position="1"/>
        <end position="25"/>
    </location>
</feature>
<organism evidence="3 4">
    <name type="scientific">Laetiporus sulphureus 93-53</name>
    <dbReference type="NCBI Taxonomy" id="1314785"/>
    <lineage>
        <taxon>Eukaryota</taxon>
        <taxon>Fungi</taxon>
        <taxon>Dikarya</taxon>
        <taxon>Basidiomycota</taxon>
        <taxon>Agaricomycotina</taxon>
        <taxon>Agaricomycetes</taxon>
        <taxon>Polyporales</taxon>
        <taxon>Laetiporus</taxon>
    </lineage>
</organism>
<dbReference type="Proteomes" id="UP000076871">
    <property type="component" value="Unassembled WGS sequence"/>
</dbReference>
<dbReference type="GeneID" id="63819301"/>
<dbReference type="RefSeq" id="XP_040760629.1">
    <property type="nucleotide sequence ID" value="XM_040902270.1"/>
</dbReference>
<evidence type="ECO:0000256" key="1">
    <source>
        <dbReference type="SAM" id="Phobius"/>
    </source>
</evidence>
<protein>
    <submittedName>
        <fullName evidence="3">Uncharacterized protein</fullName>
    </submittedName>
</protein>
<gene>
    <name evidence="3" type="ORF">LAESUDRAFT_386040</name>
</gene>
<keyword evidence="1" id="KW-0812">Transmembrane</keyword>